<organism evidence="2 3">
    <name type="scientific">Diaminobutyricimonas aerilata</name>
    <dbReference type="NCBI Taxonomy" id="1162967"/>
    <lineage>
        <taxon>Bacteria</taxon>
        <taxon>Bacillati</taxon>
        <taxon>Actinomycetota</taxon>
        <taxon>Actinomycetes</taxon>
        <taxon>Micrococcales</taxon>
        <taxon>Microbacteriaceae</taxon>
        <taxon>Diaminobutyricimonas</taxon>
    </lineage>
</organism>
<accession>A0A2M9CJ19</accession>
<evidence type="ECO:0000313" key="3">
    <source>
        <dbReference type="Proteomes" id="UP000228758"/>
    </source>
</evidence>
<dbReference type="OrthoDB" id="1495530at2"/>
<dbReference type="Pfam" id="PF00462">
    <property type="entry name" value="Glutaredoxin"/>
    <property type="match status" value="1"/>
</dbReference>
<comment type="caution">
    <text evidence="2">The sequence shown here is derived from an EMBL/GenBank/DDBJ whole genome shotgun (WGS) entry which is preliminary data.</text>
</comment>
<dbReference type="SUPFAM" id="SSF52833">
    <property type="entry name" value="Thioredoxin-like"/>
    <property type="match status" value="1"/>
</dbReference>
<evidence type="ECO:0000313" key="2">
    <source>
        <dbReference type="EMBL" id="PJJ71889.1"/>
    </source>
</evidence>
<proteinExistence type="predicted"/>
<gene>
    <name evidence="2" type="ORF">CLV46_1444</name>
</gene>
<dbReference type="InterPro" id="IPR002109">
    <property type="entry name" value="Glutaredoxin"/>
</dbReference>
<dbReference type="InterPro" id="IPR036249">
    <property type="entry name" value="Thioredoxin-like_sf"/>
</dbReference>
<dbReference type="Gene3D" id="3.40.30.10">
    <property type="entry name" value="Glutaredoxin"/>
    <property type="match status" value="1"/>
</dbReference>
<protein>
    <submittedName>
        <fullName evidence="2">Glutaredoxin</fullName>
    </submittedName>
</protein>
<dbReference type="AlphaFoldDB" id="A0A2M9CJ19"/>
<dbReference type="Proteomes" id="UP000228758">
    <property type="component" value="Unassembled WGS sequence"/>
</dbReference>
<reference evidence="2 3" key="1">
    <citation type="submission" date="2017-11" db="EMBL/GenBank/DDBJ databases">
        <title>Genomic Encyclopedia of Archaeal and Bacterial Type Strains, Phase II (KMG-II): From Individual Species to Whole Genera.</title>
        <authorList>
            <person name="Goeker M."/>
        </authorList>
    </citation>
    <scope>NUCLEOTIDE SEQUENCE [LARGE SCALE GENOMIC DNA]</scope>
    <source>
        <strain evidence="2 3">DSM 27393</strain>
    </source>
</reference>
<feature type="domain" description="Glutaredoxin" evidence="1">
    <location>
        <begin position="3"/>
        <end position="61"/>
    </location>
</feature>
<evidence type="ECO:0000259" key="1">
    <source>
        <dbReference type="Pfam" id="PF00462"/>
    </source>
</evidence>
<keyword evidence="3" id="KW-1185">Reference proteome</keyword>
<name>A0A2M9CJ19_9MICO</name>
<sequence>MRVTFFSSAFCEPCARTRAVLDRAEAVVPGLVVDERDVARHVDEAEARAIRSTPTVTIDDREGAEVFRAEGIPTLDQVLVAIAKAV</sequence>
<dbReference type="EMBL" id="PGFF01000001">
    <property type="protein sequence ID" value="PJJ71889.1"/>
    <property type="molecule type" value="Genomic_DNA"/>
</dbReference>